<name>A0A9P4T9I8_CURKU</name>
<gene>
    <name evidence="2" type="ORF">E8E13_003036</name>
</gene>
<accession>A0A9P4T9I8</accession>
<proteinExistence type="predicted"/>
<dbReference type="OrthoDB" id="3890746at2759"/>
<comment type="caution">
    <text evidence="2">The sequence shown here is derived from an EMBL/GenBank/DDBJ whole genome shotgun (WGS) entry which is preliminary data.</text>
</comment>
<sequence>MKVNPAPLHLAQTALTGLVVVFSLAVLGTSAHTLDVFNKQQTSNPWWLPMWPQHFDTHGTKALIASSVIALVLSSAFLVASFLPSLQLKQKHTLRAALSLGTILPSLLLTLITTIWAHILNRQTPDIDTIQTWACKYQHSSPLRQDLTLPSNMGNSNFSTVCRESKFALYGTLVTFLLLGFSMVLSFVCWCADKYAARQVRKNGGAEEGSVSELNYVPKAIKSSSECQARLEAPFEAYLAADYYYGSDTTDYIGTLEKLEWALPLAVTHPPSNSHESDISTVAVELIWDVDNIANGNYA</sequence>
<reference evidence="2" key="1">
    <citation type="submission" date="2019-04" db="EMBL/GenBank/DDBJ databases">
        <title>Sequencing of skin fungus with MAO and IRED activity.</title>
        <authorList>
            <person name="Marsaioli A.J."/>
            <person name="Bonatto J.M.C."/>
            <person name="Reis Junior O."/>
        </authorList>
    </citation>
    <scope>NUCLEOTIDE SEQUENCE</scope>
    <source>
        <strain evidence="2">30M1</strain>
    </source>
</reference>
<keyword evidence="1" id="KW-0472">Membrane</keyword>
<organism evidence="2 3">
    <name type="scientific">Curvularia kusanoi</name>
    <name type="common">Cochliobolus kusanoi</name>
    <dbReference type="NCBI Taxonomy" id="90978"/>
    <lineage>
        <taxon>Eukaryota</taxon>
        <taxon>Fungi</taxon>
        <taxon>Dikarya</taxon>
        <taxon>Ascomycota</taxon>
        <taxon>Pezizomycotina</taxon>
        <taxon>Dothideomycetes</taxon>
        <taxon>Pleosporomycetidae</taxon>
        <taxon>Pleosporales</taxon>
        <taxon>Pleosporineae</taxon>
        <taxon>Pleosporaceae</taxon>
        <taxon>Curvularia</taxon>
    </lineage>
</organism>
<keyword evidence="1" id="KW-0812">Transmembrane</keyword>
<evidence type="ECO:0000313" key="2">
    <source>
        <dbReference type="EMBL" id="KAF2997867.1"/>
    </source>
</evidence>
<dbReference type="Proteomes" id="UP000801428">
    <property type="component" value="Unassembled WGS sequence"/>
</dbReference>
<protein>
    <submittedName>
        <fullName evidence="2">Uncharacterized protein</fullName>
    </submittedName>
</protein>
<feature type="transmembrane region" description="Helical" evidence="1">
    <location>
        <begin position="62"/>
        <end position="84"/>
    </location>
</feature>
<evidence type="ECO:0000313" key="3">
    <source>
        <dbReference type="Proteomes" id="UP000801428"/>
    </source>
</evidence>
<keyword evidence="1" id="KW-1133">Transmembrane helix</keyword>
<dbReference type="EMBL" id="SWKU01000021">
    <property type="protein sequence ID" value="KAF2997867.1"/>
    <property type="molecule type" value="Genomic_DNA"/>
</dbReference>
<dbReference type="AlphaFoldDB" id="A0A9P4T9I8"/>
<feature type="transmembrane region" description="Helical" evidence="1">
    <location>
        <begin position="96"/>
        <end position="119"/>
    </location>
</feature>
<feature type="transmembrane region" description="Helical" evidence="1">
    <location>
        <begin position="167"/>
        <end position="192"/>
    </location>
</feature>
<evidence type="ECO:0000256" key="1">
    <source>
        <dbReference type="SAM" id="Phobius"/>
    </source>
</evidence>
<keyword evidence="3" id="KW-1185">Reference proteome</keyword>